<proteinExistence type="predicted"/>
<dbReference type="GO" id="GO:0046872">
    <property type="term" value="F:metal ion binding"/>
    <property type="evidence" value="ECO:0007669"/>
    <property type="project" value="InterPro"/>
</dbReference>
<dbReference type="Pfam" id="PF02777">
    <property type="entry name" value="Sod_Fe_C"/>
    <property type="match status" value="2"/>
</dbReference>
<evidence type="ECO:0000259" key="3">
    <source>
        <dbReference type="Pfam" id="PF02777"/>
    </source>
</evidence>
<dbReference type="HOGENOM" id="CLU_057349_1_0_1"/>
<protein>
    <recommendedName>
        <fullName evidence="3">Manganese/iron superoxide dismutase C-terminal domain-containing protein</fullName>
    </recommendedName>
</protein>
<accession>A0A084GAR4</accession>
<dbReference type="GO" id="GO:0004784">
    <property type="term" value="F:superoxide dismutase activity"/>
    <property type="evidence" value="ECO:0007669"/>
    <property type="project" value="InterPro"/>
</dbReference>
<dbReference type="GO" id="GO:0005737">
    <property type="term" value="C:cytoplasm"/>
    <property type="evidence" value="ECO:0007669"/>
    <property type="project" value="TreeGrafter"/>
</dbReference>
<dbReference type="KEGG" id="sapo:SAPIO_CDS3426"/>
<dbReference type="GeneID" id="27722498"/>
<dbReference type="Gene3D" id="3.55.40.20">
    <property type="entry name" value="Iron/manganese superoxide dismutase, C-terminal domain"/>
    <property type="match status" value="1"/>
</dbReference>
<dbReference type="Proteomes" id="UP000028545">
    <property type="component" value="Unassembled WGS sequence"/>
</dbReference>
<dbReference type="PANTHER" id="PTHR43595:SF2">
    <property type="entry name" value="SMALL RIBOSOMAL SUBUNIT PROTEIN MS42"/>
    <property type="match status" value="1"/>
</dbReference>
<reference evidence="4 5" key="1">
    <citation type="journal article" date="2014" name="Genome Announc.">
        <title>Draft genome sequence of the pathogenic fungus Scedosporium apiospermum.</title>
        <authorList>
            <person name="Vandeputte P."/>
            <person name="Ghamrawi S."/>
            <person name="Rechenmann M."/>
            <person name="Iltis A."/>
            <person name="Giraud S."/>
            <person name="Fleury M."/>
            <person name="Thornton C."/>
            <person name="Delhaes L."/>
            <person name="Meyer W."/>
            <person name="Papon N."/>
            <person name="Bouchara J.P."/>
        </authorList>
    </citation>
    <scope>NUCLEOTIDE SEQUENCE [LARGE SCALE GENOMIC DNA]</scope>
    <source>
        <strain evidence="4 5">IHEM 14462</strain>
    </source>
</reference>
<evidence type="ECO:0000256" key="2">
    <source>
        <dbReference type="SAM" id="MobiDB-lite"/>
    </source>
</evidence>
<feature type="domain" description="Manganese/iron superoxide dismutase C-terminal" evidence="3">
    <location>
        <begin position="120"/>
        <end position="173"/>
    </location>
</feature>
<dbReference type="SUPFAM" id="SSF54719">
    <property type="entry name" value="Fe,Mn superoxide dismutase (SOD), C-terminal domain"/>
    <property type="match status" value="1"/>
</dbReference>
<evidence type="ECO:0000313" key="5">
    <source>
        <dbReference type="Proteomes" id="UP000028545"/>
    </source>
</evidence>
<organism evidence="4 5">
    <name type="scientific">Pseudallescheria apiosperma</name>
    <name type="common">Scedosporium apiospermum</name>
    <dbReference type="NCBI Taxonomy" id="563466"/>
    <lineage>
        <taxon>Eukaryota</taxon>
        <taxon>Fungi</taxon>
        <taxon>Dikarya</taxon>
        <taxon>Ascomycota</taxon>
        <taxon>Pezizomycotina</taxon>
        <taxon>Sordariomycetes</taxon>
        <taxon>Hypocreomycetidae</taxon>
        <taxon>Microascales</taxon>
        <taxon>Microascaceae</taxon>
        <taxon>Scedosporium</taxon>
    </lineage>
</organism>
<dbReference type="VEuPathDB" id="FungiDB:SAPIO_CDS3426"/>
<dbReference type="InterPro" id="IPR036324">
    <property type="entry name" value="Mn/Fe_SOD_N_sf"/>
</dbReference>
<sequence length="318" mass="35473">MFRSRLRIPRVPVVARPAVRVQRSLHTLPELPHSFKDGVPGLLSAEGFDMAWTQYQSLMLEKLNSLTAGTELEQKDTYSTLVATAREPSKAPIFNHASMAHNNHFFFKNLTPNPNPMPSDLRRDLERSFSSIETLRREFIATASAMFGPGFVWLVQTSPSEFSILPTYLAGSPYPAAHWRRQDTDMNTTGQHGTGGPWLKNTQVKGMPQKKDELPPGGVKLTPLLCLNTWEHVWLRDYGIGAGGVGGKKAFAEAWWEAVDWEAVVYSTRLTKSGEGGTVPAKESLLRPRPEETATYGREVEPTPELMEEQGKERPADS</sequence>
<feature type="compositionally biased region" description="Basic and acidic residues" evidence="2">
    <location>
        <begin position="309"/>
        <end position="318"/>
    </location>
</feature>
<dbReference type="RefSeq" id="XP_016644225.1">
    <property type="nucleotide sequence ID" value="XM_016786219.1"/>
</dbReference>
<dbReference type="PANTHER" id="PTHR43595">
    <property type="entry name" value="37S RIBOSOMAL PROTEIN S26, MITOCHONDRIAL"/>
    <property type="match status" value="1"/>
</dbReference>
<feature type="domain" description="Manganese/iron superoxide dismutase C-terminal" evidence="3">
    <location>
        <begin position="191"/>
        <end position="264"/>
    </location>
</feature>
<evidence type="ECO:0000256" key="1">
    <source>
        <dbReference type="ARBA" id="ARBA00037226"/>
    </source>
</evidence>
<dbReference type="AlphaFoldDB" id="A0A084GAR4"/>
<dbReference type="InterPro" id="IPR036314">
    <property type="entry name" value="SOD_C_sf"/>
</dbReference>
<dbReference type="SUPFAM" id="SSF46609">
    <property type="entry name" value="Fe,Mn superoxide dismutase (SOD), N-terminal domain"/>
    <property type="match status" value="1"/>
</dbReference>
<dbReference type="EMBL" id="JOWA01000088">
    <property type="protein sequence ID" value="KEZ44426.1"/>
    <property type="molecule type" value="Genomic_DNA"/>
</dbReference>
<dbReference type="InterPro" id="IPR019832">
    <property type="entry name" value="Mn/Fe_SOD_C"/>
</dbReference>
<dbReference type="OMA" id="MTAREPN"/>
<gene>
    <name evidence="4" type="ORF">SAPIO_CDS3426</name>
</gene>
<keyword evidence="5" id="KW-1185">Reference proteome</keyword>
<dbReference type="OrthoDB" id="275227at2759"/>
<comment type="function">
    <text evidence="1">Component of the mitochondrial ribosome (mitoribosome), a dedicated translation machinery responsible for the synthesis of mitochondrial genome-encoded proteins, including at least some of the essential transmembrane subunits of the mitochondrial respiratory chain. The mitoribosomes are attached to the mitochondrial inner membrane and translation products are cotranslationally integrated into the membrane.</text>
</comment>
<comment type="caution">
    <text evidence="4">The sequence shown here is derived from an EMBL/GenBank/DDBJ whole genome shotgun (WGS) entry which is preliminary data.</text>
</comment>
<name>A0A084GAR4_PSEDA</name>
<feature type="region of interest" description="Disordered" evidence="2">
    <location>
        <begin position="272"/>
        <end position="318"/>
    </location>
</feature>
<evidence type="ECO:0000313" key="4">
    <source>
        <dbReference type="EMBL" id="KEZ44426.1"/>
    </source>
</evidence>